<dbReference type="GO" id="GO:0140359">
    <property type="term" value="F:ABC-type transporter activity"/>
    <property type="evidence" value="ECO:0007669"/>
    <property type="project" value="InterPro"/>
</dbReference>
<accession>A0A0L7LQ85</accession>
<keyword evidence="2" id="KW-0547">Nucleotide-binding</keyword>
<feature type="transmembrane region" description="Helical" evidence="1">
    <location>
        <begin position="25"/>
        <end position="46"/>
    </location>
</feature>
<comment type="caution">
    <text evidence="2">The sequence shown here is derived from an EMBL/GenBank/DDBJ whole genome shotgun (WGS) entry which is preliminary data.</text>
</comment>
<reference evidence="2 3" key="1">
    <citation type="journal article" date="2015" name="Genome Biol. Evol.">
        <title>The genome of winter moth (Operophtera brumata) provides a genomic perspective on sexual dimorphism and phenology.</title>
        <authorList>
            <person name="Derks M.F."/>
            <person name="Smit S."/>
            <person name="Salis L."/>
            <person name="Schijlen E."/>
            <person name="Bossers A."/>
            <person name="Mateman C."/>
            <person name="Pijl A.S."/>
            <person name="de Ridder D."/>
            <person name="Groenen M.A."/>
            <person name="Visser M.E."/>
            <person name="Megens H.J."/>
        </authorList>
    </citation>
    <scope>NUCLEOTIDE SEQUENCE [LARGE SCALE GENOMIC DNA]</scope>
    <source>
        <strain evidence="2">WM2013NL</strain>
        <tissue evidence="2">Head and thorax</tissue>
    </source>
</reference>
<gene>
    <name evidence="2" type="ORF">OBRU01_03881</name>
</gene>
<evidence type="ECO:0000313" key="2">
    <source>
        <dbReference type="EMBL" id="KOB77607.1"/>
    </source>
</evidence>
<dbReference type="AlphaFoldDB" id="A0A0L7LQ85"/>
<dbReference type="PANTHER" id="PTHR19229:SF250">
    <property type="entry name" value="ABC TRANSPORTER DOMAIN-CONTAINING PROTEIN-RELATED"/>
    <property type="match status" value="1"/>
</dbReference>
<feature type="transmembrane region" description="Helical" evidence="1">
    <location>
        <begin position="235"/>
        <end position="256"/>
    </location>
</feature>
<organism evidence="2 3">
    <name type="scientific">Operophtera brumata</name>
    <name type="common">Winter moth</name>
    <name type="synonym">Phalaena brumata</name>
    <dbReference type="NCBI Taxonomy" id="104452"/>
    <lineage>
        <taxon>Eukaryota</taxon>
        <taxon>Metazoa</taxon>
        <taxon>Ecdysozoa</taxon>
        <taxon>Arthropoda</taxon>
        <taxon>Hexapoda</taxon>
        <taxon>Insecta</taxon>
        <taxon>Pterygota</taxon>
        <taxon>Neoptera</taxon>
        <taxon>Endopterygota</taxon>
        <taxon>Lepidoptera</taxon>
        <taxon>Glossata</taxon>
        <taxon>Ditrysia</taxon>
        <taxon>Geometroidea</taxon>
        <taxon>Geometridae</taxon>
        <taxon>Larentiinae</taxon>
        <taxon>Operophtera</taxon>
    </lineage>
</organism>
<protein>
    <submittedName>
        <fullName evidence="2">ATP-binding cassette sub-family A member 3</fullName>
    </submittedName>
</protein>
<feature type="transmembrane region" description="Helical" evidence="1">
    <location>
        <begin position="305"/>
        <end position="324"/>
    </location>
</feature>
<dbReference type="GO" id="GO:0005524">
    <property type="term" value="F:ATP binding"/>
    <property type="evidence" value="ECO:0007669"/>
    <property type="project" value="UniProtKB-KW"/>
</dbReference>
<evidence type="ECO:0000313" key="3">
    <source>
        <dbReference type="Proteomes" id="UP000037510"/>
    </source>
</evidence>
<proteinExistence type="predicted"/>
<name>A0A0L7LQ85_OPEBR</name>
<evidence type="ECO:0000256" key="1">
    <source>
        <dbReference type="SAM" id="Phobius"/>
    </source>
</evidence>
<keyword evidence="1" id="KW-1133">Transmembrane helix</keyword>
<dbReference type="GO" id="GO:0016020">
    <property type="term" value="C:membrane"/>
    <property type="evidence" value="ECO:0007669"/>
    <property type="project" value="InterPro"/>
</dbReference>
<feature type="transmembrane region" description="Helical" evidence="1">
    <location>
        <begin position="268"/>
        <end position="293"/>
    </location>
</feature>
<dbReference type="Proteomes" id="UP000037510">
    <property type="component" value="Unassembled WGS sequence"/>
</dbReference>
<sequence>MSAPGKLKLLIWKNLLLQRRHKWQTIFEIASPVLFSLLLILTRCLVDPKTHPDIIYSNFFPTYFNISGMSIGGDSTDSSGTLAFSPENALTRKITRNTMKIIGEDNFGFLALFGNVPEPKGFKNAIEMERALTQPNAMDDVLVGIQFEDIMATIMRTTMKEHPMVANWRTNLLFPLFPQSGPREPGDKYGYSSEMFLAIQHGVSQGIIMQKSRKSVDTRILMQRLPQPTTREDPLLLALERFITVVIMIGFAYTFVNTWFSVLTFTPWSILFFFMILFVISSLAFSFMVSVFFSRANSAASFMGLIWFASYAVFCFTQMLYGQLSLGTKLALSLVSNTAVSFGFQMLVWCEGNGR</sequence>
<dbReference type="PANTHER" id="PTHR19229">
    <property type="entry name" value="ATP-BINDING CASSETTE TRANSPORTER SUBFAMILY A ABCA"/>
    <property type="match status" value="1"/>
</dbReference>
<dbReference type="InterPro" id="IPR026082">
    <property type="entry name" value="ABCA"/>
</dbReference>
<keyword evidence="1" id="KW-0472">Membrane</keyword>
<keyword evidence="2" id="KW-0067">ATP-binding</keyword>
<dbReference type="EMBL" id="JTDY01000345">
    <property type="protein sequence ID" value="KOB77607.1"/>
    <property type="molecule type" value="Genomic_DNA"/>
</dbReference>
<keyword evidence="1" id="KW-0812">Transmembrane</keyword>
<dbReference type="GO" id="GO:0005319">
    <property type="term" value="F:lipid transporter activity"/>
    <property type="evidence" value="ECO:0007669"/>
    <property type="project" value="TreeGrafter"/>
</dbReference>
<keyword evidence="3" id="KW-1185">Reference proteome</keyword>
<feature type="non-terminal residue" evidence="2">
    <location>
        <position position="355"/>
    </location>
</feature>
<dbReference type="STRING" id="104452.A0A0L7LQ85"/>